<feature type="binding site" evidence="12">
    <location>
        <position position="340"/>
    </location>
    <ligand>
        <name>Mg(2+)</name>
        <dbReference type="ChEBI" id="CHEBI:18420"/>
        <note>shared with alpha subunit</note>
    </ligand>
</feature>
<evidence type="ECO:0000256" key="4">
    <source>
        <dbReference type="ARBA" id="ARBA00022598"/>
    </source>
</evidence>
<evidence type="ECO:0000259" key="13">
    <source>
        <dbReference type="PROSITE" id="PS51447"/>
    </source>
</evidence>
<keyword evidence="4 12" id="KW-0436">Ligase</keyword>
<dbReference type="GO" id="GO:0005524">
    <property type="term" value="F:ATP binding"/>
    <property type="evidence" value="ECO:0007669"/>
    <property type="project" value="UniProtKB-UniRule"/>
</dbReference>
<evidence type="ECO:0000256" key="9">
    <source>
        <dbReference type="ARBA" id="ARBA00022917"/>
    </source>
</evidence>
<reference evidence="15 16" key="1">
    <citation type="journal article" date="2016" name="Nat. Commun.">
        <title>Thousands of microbial genomes shed light on interconnected biogeochemical processes in an aquifer system.</title>
        <authorList>
            <person name="Anantharaman K."/>
            <person name="Brown C.T."/>
            <person name="Hug L.A."/>
            <person name="Sharon I."/>
            <person name="Castelle C.J."/>
            <person name="Probst A.J."/>
            <person name="Thomas B.C."/>
            <person name="Singh A."/>
            <person name="Wilkins M.J."/>
            <person name="Karaoz U."/>
            <person name="Brodie E.L."/>
            <person name="Williams K.H."/>
            <person name="Hubbard S.S."/>
            <person name="Banfield J.F."/>
        </authorList>
    </citation>
    <scope>NUCLEOTIDE SEQUENCE [LARGE SCALE GENOMIC DNA]</scope>
</reference>
<dbReference type="InterPro" id="IPR005146">
    <property type="entry name" value="B3/B4_tRNA-bd"/>
</dbReference>
<dbReference type="HAMAP" id="MF_00283">
    <property type="entry name" value="Phe_tRNA_synth_beta1"/>
    <property type="match status" value="1"/>
</dbReference>
<dbReference type="CDD" id="cd00769">
    <property type="entry name" value="PheRS_beta_core"/>
    <property type="match status" value="1"/>
</dbReference>
<comment type="catalytic activity">
    <reaction evidence="11 12">
        <text>tRNA(Phe) + L-phenylalanine + ATP = L-phenylalanyl-tRNA(Phe) + AMP + diphosphate + H(+)</text>
        <dbReference type="Rhea" id="RHEA:19413"/>
        <dbReference type="Rhea" id="RHEA-COMP:9668"/>
        <dbReference type="Rhea" id="RHEA-COMP:9699"/>
        <dbReference type="ChEBI" id="CHEBI:15378"/>
        <dbReference type="ChEBI" id="CHEBI:30616"/>
        <dbReference type="ChEBI" id="CHEBI:33019"/>
        <dbReference type="ChEBI" id="CHEBI:58095"/>
        <dbReference type="ChEBI" id="CHEBI:78442"/>
        <dbReference type="ChEBI" id="CHEBI:78531"/>
        <dbReference type="ChEBI" id="CHEBI:456215"/>
        <dbReference type="EC" id="6.1.1.20"/>
    </reaction>
</comment>
<comment type="caution">
    <text evidence="15">The sequence shown here is derived from an EMBL/GenBank/DDBJ whole genome shotgun (WGS) entry which is preliminary data.</text>
</comment>
<keyword evidence="5 12" id="KW-0479">Metal-binding</keyword>
<keyword evidence="7 12" id="KW-0067">ATP-binding</keyword>
<comment type="similarity">
    <text evidence="1 12">Belongs to the phenylalanyl-tRNA synthetase beta subunit family. Type 1 subfamily.</text>
</comment>
<dbReference type="Pfam" id="PF03484">
    <property type="entry name" value="B5"/>
    <property type="match status" value="1"/>
</dbReference>
<dbReference type="Gene3D" id="3.50.40.10">
    <property type="entry name" value="Phenylalanyl-trna Synthetase, Chain B, domain 3"/>
    <property type="match status" value="1"/>
</dbReference>
<evidence type="ECO:0000256" key="7">
    <source>
        <dbReference type="ARBA" id="ARBA00022840"/>
    </source>
</evidence>
<evidence type="ECO:0000256" key="6">
    <source>
        <dbReference type="ARBA" id="ARBA00022741"/>
    </source>
</evidence>
<feature type="binding site" evidence="12">
    <location>
        <position position="344"/>
    </location>
    <ligand>
        <name>Mg(2+)</name>
        <dbReference type="ChEBI" id="CHEBI:18420"/>
        <note>shared with alpha subunit</note>
    </ligand>
</feature>
<evidence type="ECO:0000256" key="12">
    <source>
        <dbReference type="HAMAP-Rule" id="MF_00283"/>
    </source>
</evidence>
<dbReference type="FunFam" id="3.50.40.10:FF:000001">
    <property type="entry name" value="Phenylalanine--tRNA ligase beta subunit"/>
    <property type="match status" value="1"/>
</dbReference>
<comment type="cofactor">
    <cofactor evidence="12">
        <name>Mg(2+)</name>
        <dbReference type="ChEBI" id="CHEBI:18420"/>
    </cofactor>
    <text evidence="12">Binds 2 magnesium ions per tetramer.</text>
</comment>
<evidence type="ECO:0000313" key="16">
    <source>
        <dbReference type="Proteomes" id="UP000177309"/>
    </source>
</evidence>
<keyword evidence="9 12" id="KW-0648">Protein biosynthesis</keyword>
<name>A0A1F4TNE9_UNCSA</name>
<proteinExistence type="inferred from homology"/>
<dbReference type="SMART" id="SM00873">
    <property type="entry name" value="B3_4"/>
    <property type="match status" value="1"/>
</dbReference>
<dbReference type="InterPro" id="IPR045060">
    <property type="entry name" value="Phe-tRNA-ligase_IIc_bsu"/>
</dbReference>
<evidence type="ECO:0000256" key="10">
    <source>
        <dbReference type="ARBA" id="ARBA00023146"/>
    </source>
</evidence>
<dbReference type="InterPro" id="IPR004532">
    <property type="entry name" value="Phe-tRNA-ligase_IIc_bsu_bact"/>
</dbReference>
<dbReference type="SUPFAM" id="SSF55681">
    <property type="entry name" value="Class II aaRS and biotin synthetases"/>
    <property type="match status" value="1"/>
</dbReference>
<organism evidence="15 16">
    <name type="scientific">candidate division WOR-1 bacterium RIFOXYC2_FULL_41_25</name>
    <dbReference type="NCBI Taxonomy" id="1802586"/>
    <lineage>
        <taxon>Bacteria</taxon>
        <taxon>Bacillati</taxon>
        <taxon>Saganbacteria</taxon>
    </lineage>
</organism>
<feature type="domain" description="FDX-ACB" evidence="13">
    <location>
        <begin position="576"/>
        <end position="661"/>
    </location>
</feature>
<dbReference type="InterPro" id="IPR020825">
    <property type="entry name" value="Phe-tRNA_synthase-like_B3/B4"/>
</dbReference>
<keyword evidence="3 12" id="KW-0963">Cytoplasm</keyword>
<dbReference type="NCBIfam" id="TIGR00472">
    <property type="entry name" value="pheT_bact"/>
    <property type="match status" value="1"/>
</dbReference>
<keyword evidence="10 12" id="KW-0030">Aminoacyl-tRNA synthetase</keyword>
<dbReference type="Pfam" id="PF03147">
    <property type="entry name" value="FDX-ACB"/>
    <property type="match status" value="1"/>
</dbReference>
<dbReference type="GO" id="GO:0004826">
    <property type="term" value="F:phenylalanine-tRNA ligase activity"/>
    <property type="evidence" value="ECO:0007669"/>
    <property type="project" value="UniProtKB-UniRule"/>
</dbReference>
<dbReference type="InterPro" id="IPR041616">
    <property type="entry name" value="PheRS_beta_core"/>
</dbReference>
<dbReference type="Proteomes" id="UP000177309">
    <property type="component" value="Unassembled WGS sequence"/>
</dbReference>
<evidence type="ECO:0000256" key="11">
    <source>
        <dbReference type="ARBA" id="ARBA00049255"/>
    </source>
</evidence>
<dbReference type="GO" id="GO:0006432">
    <property type="term" value="P:phenylalanyl-tRNA aminoacylation"/>
    <property type="evidence" value="ECO:0007669"/>
    <property type="project" value="UniProtKB-UniRule"/>
</dbReference>
<feature type="binding site" evidence="12">
    <location>
        <position position="343"/>
    </location>
    <ligand>
        <name>Mg(2+)</name>
        <dbReference type="ChEBI" id="CHEBI:18420"/>
        <note>shared with alpha subunit</note>
    </ligand>
</feature>
<dbReference type="GO" id="GO:0000287">
    <property type="term" value="F:magnesium ion binding"/>
    <property type="evidence" value="ECO:0007669"/>
    <property type="project" value="UniProtKB-UniRule"/>
</dbReference>
<dbReference type="GO" id="GO:0003723">
    <property type="term" value="F:RNA binding"/>
    <property type="evidence" value="ECO:0007669"/>
    <property type="project" value="InterPro"/>
</dbReference>
<comment type="subunit">
    <text evidence="2 12">Tetramer of two alpha and two beta subunits.</text>
</comment>
<dbReference type="InterPro" id="IPR005147">
    <property type="entry name" value="tRNA_synthase_B5-dom"/>
</dbReference>
<dbReference type="PROSITE" id="PS51483">
    <property type="entry name" value="B5"/>
    <property type="match status" value="1"/>
</dbReference>
<dbReference type="Gene3D" id="3.30.56.10">
    <property type="match status" value="2"/>
</dbReference>
<dbReference type="SUPFAM" id="SSF56037">
    <property type="entry name" value="PheT/TilS domain"/>
    <property type="match status" value="1"/>
</dbReference>
<dbReference type="SUPFAM" id="SSF46955">
    <property type="entry name" value="Putative DNA-binding domain"/>
    <property type="match status" value="2"/>
</dbReference>
<evidence type="ECO:0000256" key="8">
    <source>
        <dbReference type="ARBA" id="ARBA00022842"/>
    </source>
</evidence>
<comment type="subcellular location">
    <subcellularLocation>
        <location evidence="12">Cytoplasm</location>
    </subcellularLocation>
</comment>
<evidence type="ECO:0000259" key="14">
    <source>
        <dbReference type="PROSITE" id="PS51483"/>
    </source>
</evidence>
<dbReference type="Gene3D" id="3.30.70.380">
    <property type="entry name" value="Ferrodoxin-fold anticodon-binding domain"/>
    <property type="match status" value="1"/>
</dbReference>
<dbReference type="SMART" id="SM00874">
    <property type="entry name" value="B5"/>
    <property type="match status" value="1"/>
</dbReference>
<evidence type="ECO:0000256" key="2">
    <source>
        <dbReference type="ARBA" id="ARBA00011209"/>
    </source>
</evidence>
<dbReference type="GO" id="GO:0009328">
    <property type="term" value="C:phenylalanine-tRNA ligase complex"/>
    <property type="evidence" value="ECO:0007669"/>
    <property type="project" value="TreeGrafter"/>
</dbReference>
<dbReference type="EMBL" id="MEUI01000020">
    <property type="protein sequence ID" value="OGC34261.1"/>
    <property type="molecule type" value="Genomic_DNA"/>
</dbReference>
<feature type="binding site" evidence="12">
    <location>
        <position position="334"/>
    </location>
    <ligand>
        <name>Mg(2+)</name>
        <dbReference type="ChEBI" id="CHEBI:18420"/>
        <note>shared with alpha subunit</note>
    </ligand>
</feature>
<evidence type="ECO:0000256" key="3">
    <source>
        <dbReference type="ARBA" id="ARBA00022490"/>
    </source>
</evidence>
<dbReference type="SMART" id="SM00896">
    <property type="entry name" value="FDX-ACB"/>
    <property type="match status" value="1"/>
</dbReference>
<dbReference type="Pfam" id="PF03483">
    <property type="entry name" value="B3_4"/>
    <property type="match status" value="1"/>
</dbReference>
<feature type="domain" description="B5" evidence="14">
    <location>
        <begin position="284"/>
        <end position="356"/>
    </location>
</feature>
<dbReference type="SUPFAM" id="SSF54991">
    <property type="entry name" value="Anticodon-binding domain of PheRS"/>
    <property type="match status" value="1"/>
</dbReference>
<dbReference type="AlphaFoldDB" id="A0A1F4TNE9"/>
<gene>
    <name evidence="12" type="primary">pheT</name>
    <name evidence="15" type="ORF">A2462_05760</name>
</gene>
<dbReference type="InterPro" id="IPR005121">
    <property type="entry name" value="Fdx_antiC-bd"/>
</dbReference>
<dbReference type="PANTHER" id="PTHR10947">
    <property type="entry name" value="PHENYLALANYL-TRNA SYNTHETASE BETA CHAIN AND LEUCINE-RICH REPEAT-CONTAINING PROTEIN 47"/>
    <property type="match status" value="1"/>
</dbReference>
<keyword evidence="6 12" id="KW-0547">Nucleotide-binding</keyword>
<evidence type="ECO:0000256" key="5">
    <source>
        <dbReference type="ARBA" id="ARBA00022723"/>
    </source>
</evidence>
<dbReference type="FunFam" id="3.30.56.10:FF:000001">
    <property type="entry name" value="Phenylalanine--tRNA ligase beta subunit"/>
    <property type="match status" value="1"/>
</dbReference>
<accession>A0A1F4TNE9</accession>
<dbReference type="Pfam" id="PF17759">
    <property type="entry name" value="tRNA_synthFbeta"/>
    <property type="match status" value="1"/>
</dbReference>
<protein>
    <recommendedName>
        <fullName evidence="12">Phenylalanine--tRNA ligase beta subunit</fullName>
        <ecNumber evidence="12">6.1.1.20</ecNumber>
    </recommendedName>
    <alternativeName>
        <fullName evidence="12">Phenylalanyl-tRNA synthetase beta subunit</fullName>
        <shortName evidence="12">PheRS</shortName>
    </alternativeName>
</protein>
<dbReference type="PANTHER" id="PTHR10947:SF0">
    <property type="entry name" value="PHENYLALANINE--TRNA LIGASE BETA SUBUNIT"/>
    <property type="match status" value="1"/>
</dbReference>
<evidence type="ECO:0000313" key="15">
    <source>
        <dbReference type="EMBL" id="OGC34261.1"/>
    </source>
</evidence>
<keyword evidence="8 12" id="KW-0460">Magnesium</keyword>
<dbReference type="InterPro" id="IPR009061">
    <property type="entry name" value="DNA-bd_dom_put_sf"/>
</dbReference>
<dbReference type="InterPro" id="IPR045864">
    <property type="entry name" value="aa-tRNA-synth_II/BPL/LPL"/>
</dbReference>
<dbReference type="EC" id="6.1.1.20" evidence="12"/>
<dbReference type="PROSITE" id="PS51447">
    <property type="entry name" value="FDX_ACB"/>
    <property type="match status" value="1"/>
</dbReference>
<dbReference type="Gene3D" id="3.30.930.10">
    <property type="entry name" value="Bira Bifunctional Protein, Domain 2"/>
    <property type="match status" value="1"/>
</dbReference>
<sequence>MRVPIEWLKKLVSFRASAEQLAEMLTMSGLETVVLEDDVLEIDILPNRADCWSVLGIAREVAAITKSKVKSPKAKVRESSKNIGKVLKVEVRDRDLCPRYMARVIEEVKIAESPAWLKKRLELAGVRPINNVVDVTNYLLLELGQPMHAFDAGLIDNNRIIVRRAGPKEKVVTLDGNEHELESDMLVIADTERTIAVAGVMGAANSEVKPETSTIILESAFFDPVAVYKTSKALKTRSESSIRFEHGVDWPTVELALDRAAVMIADLAKGNVLRGKIDLKQKERSPRIIELNQDRVNQLLGITLSFSEMATILKRLGFKVTGRRVEIPLFRAADIEREVDLIEEIARIYGYNNIPATMPSTAFPGKDVDRLEVFREKIRQIMFGYGFNEAQTFSLHGPKDFECCGLPLEKSIAISNPMNVAESRLRTMVLPGLLKAVCHNLNRQIESVFLFELGRIFLPKEGQTLPLEKTKLAVIATGSPFLSAIDKGEVDYSYLKGIVEKLLAAFGLSGYKFIESNHHLLQPGKGAEIADLALIGELHPDVRRNYDLDIPVVFLELDLDKLFELSQTEKQYQPLPKYPSVSRDVAMYVPKGLENQFIIASIKKVGGELVENVYLFDKFKDSLAYRIIFRKPERTLTDEEVNAKHQEITQYLETKVNVRIRR</sequence>
<dbReference type="InterPro" id="IPR036690">
    <property type="entry name" value="Fdx_antiC-bd_sf"/>
</dbReference>
<evidence type="ECO:0000256" key="1">
    <source>
        <dbReference type="ARBA" id="ARBA00008653"/>
    </source>
</evidence>